<keyword evidence="1" id="KW-0472">Membrane</keyword>
<dbReference type="EMBL" id="BKCJ010546825">
    <property type="protein sequence ID" value="GFB07605.1"/>
    <property type="molecule type" value="Genomic_DNA"/>
</dbReference>
<protein>
    <submittedName>
        <fullName evidence="1">Transmembrane protein 194</fullName>
    </submittedName>
</protein>
<reference evidence="1" key="1">
    <citation type="journal article" date="2019" name="Sci. Rep.">
        <title>Draft genome of Tanacetum cinerariifolium, the natural source of mosquito coil.</title>
        <authorList>
            <person name="Yamashiro T."/>
            <person name="Shiraishi A."/>
            <person name="Satake H."/>
            <person name="Nakayama K."/>
        </authorList>
    </citation>
    <scope>NUCLEOTIDE SEQUENCE</scope>
</reference>
<gene>
    <name evidence="1" type="ORF">Tci_679576</name>
</gene>
<dbReference type="AlphaFoldDB" id="A0A699KRL9"/>
<comment type="caution">
    <text evidence="1">The sequence shown here is derived from an EMBL/GenBank/DDBJ whole genome shotgun (WGS) entry which is preliminary data.</text>
</comment>
<proteinExistence type="predicted"/>
<evidence type="ECO:0000313" key="1">
    <source>
        <dbReference type="EMBL" id="GFB07605.1"/>
    </source>
</evidence>
<name>A0A699KRL9_TANCI</name>
<organism evidence="1">
    <name type="scientific">Tanacetum cinerariifolium</name>
    <name type="common">Dalmatian daisy</name>
    <name type="synonym">Chrysanthemum cinerariifolium</name>
    <dbReference type="NCBI Taxonomy" id="118510"/>
    <lineage>
        <taxon>Eukaryota</taxon>
        <taxon>Viridiplantae</taxon>
        <taxon>Streptophyta</taxon>
        <taxon>Embryophyta</taxon>
        <taxon>Tracheophyta</taxon>
        <taxon>Spermatophyta</taxon>
        <taxon>Magnoliopsida</taxon>
        <taxon>eudicotyledons</taxon>
        <taxon>Gunneridae</taxon>
        <taxon>Pentapetalae</taxon>
        <taxon>asterids</taxon>
        <taxon>campanulids</taxon>
        <taxon>Asterales</taxon>
        <taxon>Asteraceae</taxon>
        <taxon>Asteroideae</taxon>
        <taxon>Anthemideae</taxon>
        <taxon>Anthemidinae</taxon>
        <taxon>Tanacetum</taxon>
    </lineage>
</organism>
<keyword evidence="1" id="KW-0812">Transmembrane</keyword>
<accession>A0A699KRL9</accession>
<sequence>MFKSLTYICSLIFDVKRLIVLCKKILISFEITGIDVEHPAIEVTPVPIHNTSQGSKDIEFCKCVPVHGVS</sequence>